<evidence type="ECO:0000256" key="1">
    <source>
        <dbReference type="SAM" id="MobiDB-lite"/>
    </source>
</evidence>
<dbReference type="RefSeq" id="WP_054540885.1">
    <property type="nucleotide sequence ID" value="NZ_LJRF01000207.1"/>
</dbReference>
<feature type="compositionally biased region" description="Polar residues" evidence="1">
    <location>
        <begin position="133"/>
        <end position="149"/>
    </location>
</feature>
<feature type="region of interest" description="Disordered" evidence="1">
    <location>
        <begin position="123"/>
        <end position="161"/>
    </location>
</feature>
<feature type="transmembrane region" description="Helical" evidence="2">
    <location>
        <begin position="47"/>
        <end position="65"/>
    </location>
</feature>
<feature type="transmembrane region" description="Helical" evidence="2">
    <location>
        <begin position="20"/>
        <end position="40"/>
    </location>
</feature>
<proteinExistence type="predicted"/>
<organism evidence="3 4">
    <name type="scientific">Pseudomonas syringae pv. ribicola</name>
    <dbReference type="NCBI Taxonomy" id="55398"/>
    <lineage>
        <taxon>Bacteria</taxon>
        <taxon>Pseudomonadati</taxon>
        <taxon>Pseudomonadota</taxon>
        <taxon>Gammaproteobacteria</taxon>
        <taxon>Pseudomonadales</taxon>
        <taxon>Pseudomonadaceae</taxon>
        <taxon>Pseudomonas</taxon>
    </lineage>
</organism>
<keyword evidence="2" id="KW-0812">Transmembrane</keyword>
<protein>
    <submittedName>
        <fullName evidence="3">Uncharacterized protein</fullName>
    </submittedName>
</protein>
<sequence length="829" mass="92804">MSTSPPSSSPPEDDKSLSVLLLGLAWQLFLLIGPAALLTMLPPWQGLLIVLGLAATTGLCVWAGWKGMTSPLTSLSVSAMIGLGLSLGRVLPNYWNVLVALFTIIVGLNLLQRWESKLGIAEPSEGKKEGENTPPSFRQRSYETSNSAWGGQEPERTPEGEPIRVFNMGEIAMGGPVYMDYLFPDGVLLQGIGASARFSIDGRYFAATVPSRQAWGLVILDRHMRRVYHSNNDVFWELDAFSETDLSGRISPLVDNRASTIKLQDLLKTARVVDMMPIVDIWIEPSARPQDAAAERIERNGPHDRHRIEGHLRMPASLRDLEQPLDALRYPAYQLSLDGRESDLFFYADDSIIWREDGKALCVMAQRADEEEKKYWCWQPGTGWQALAEPWVTSNREISLNWHAPLALDEHDLRIEGYLAFECPDRGRYGYSLRCIHSDTEIQTGHDSQGQLLGGKRKLTGVRLVVPLTGKGERGTSSIETEPLLEGQRARLSWQMDNAVDLGGYRCRIADWELPGFWLLEHRVSDCQRYLALIPFTEYPASPGKVVVIDLLKRRRLEGPPMEVVHLMDVREGKLSVITVAGRLTDACESTALQRYDQPAPPVGQAADFCDYREGSRPYYQIVELEIGNDALRALPQWRTVQIPQAANADGDFVQPAPGNSDAAWLFGCETEYADSWMRRSVCRLGGHLLTASGCAIKDLAPSMIWSPDARYLALTRLHMNPESRWELLLLDVQERTLRTFPYSPGNRPQFESFDNGKLKVRAFERDWASDVDRDTGRVSSTSLASLLKLPALTLIECEGLWLMPGQEKDAGLWRALDRTALTQFALAR</sequence>
<evidence type="ECO:0000256" key="2">
    <source>
        <dbReference type="SAM" id="Phobius"/>
    </source>
</evidence>
<name>A0A0P9YUJ2_PSESI</name>
<dbReference type="Proteomes" id="UP000050554">
    <property type="component" value="Unassembled WGS sequence"/>
</dbReference>
<dbReference type="PATRIC" id="fig|55398.3.peg.587"/>
<feature type="transmembrane region" description="Helical" evidence="2">
    <location>
        <begin position="94"/>
        <end position="111"/>
    </location>
</feature>
<evidence type="ECO:0000313" key="3">
    <source>
        <dbReference type="EMBL" id="KPY42634.1"/>
    </source>
</evidence>
<reference evidence="3 4" key="1">
    <citation type="submission" date="2015-09" db="EMBL/GenBank/DDBJ databases">
        <title>Genome announcement of multiple Pseudomonas syringae strains.</title>
        <authorList>
            <person name="Thakur S."/>
            <person name="Wang P.W."/>
            <person name="Gong Y."/>
            <person name="Weir B.S."/>
            <person name="Guttman D.S."/>
        </authorList>
    </citation>
    <scope>NUCLEOTIDE SEQUENCE [LARGE SCALE GENOMIC DNA]</scope>
    <source>
        <strain evidence="3 4">ICMP3882</strain>
    </source>
</reference>
<accession>A0A0P9YUJ2</accession>
<keyword evidence="2" id="KW-1133">Transmembrane helix</keyword>
<evidence type="ECO:0000313" key="4">
    <source>
        <dbReference type="Proteomes" id="UP000050554"/>
    </source>
</evidence>
<dbReference type="EMBL" id="LJRF01000207">
    <property type="protein sequence ID" value="KPY42634.1"/>
    <property type="molecule type" value="Genomic_DNA"/>
</dbReference>
<keyword evidence="2" id="KW-0472">Membrane</keyword>
<dbReference type="AlphaFoldDB" id="A0A0P9YUJ2"/>
<gene>
    <name evidence="3" type="ORF">ALO47_00480</name>
</gene>
<comment type="caution">
    <text evidence="3">The sequence shown here is derived from an EMBL/GenBank/DDBJ whole genome shotgun (WGS) entry which is preliminary data.</text>
</comment>